<dbReference type="Proteomes" id="UP000053825">
    <property type="component" value="Unassembled WGS sequence"/>
</dbReference>
<dbReference type="AlphaFoldDB" id="A0A0L7QNX2"/>
<sequence length="181" mass="20189">MFDEILGKYNNPVKESNATCSTRNSVNECSLNNSNLLITKLDNTHETHNNDSLQLVQKPNYTVIMSIKNIKDSGNTKVLSSHDTSMSFLSGFVPNNLVTILENSNEDTSNSEIYRSFDWSKTYIGKLPKLSPDNVMGKYCTSKTIFTTSDINDSETSLSSNISNDIEIEKIDNGNNVNNED</sequence>
<evidence type="ECO:0000313" key="1">
    <source>
        <dbReference type="EMBL" id="KOC60320.1"/>
    </source>
</evidence>
<dbReference type="EMBL" id="KQ414843">
    <property type="protein sequence ID" value="KOC60320.1"/>
    <property type="molecule type" value="Genomic_DNA"/>
</dbReference>
<protein>
    <submittedName>
        <fullName evidence="1">Uncharacterized protein</fullName>
    </submittedName>
</protein>
<dbReference type="OrthoDB" id="7611858at2759"/>
<name>A0A0L7QNX2_9HYME</name>
<proteinExistence type="predicted"/>
<reference evidence="1 2" key="1">
    <citation type="submission" date="2015-07" db="EMBL/GenBank/DDBJ databases">
        <title>The genome of Habropoda laboriosa.</title>
        <authorList>
            <person name="Pan H."/>
            <person name="Kapheim K."/>
        </authorList>
    </citation>
    <scope>NUCLEOTIDE SEQUENCE [LARGE SCALE GENOMIC DNA]</scope>
    <source>
        <strain evidence="1">0110345459</strain>
    </source>
</reference>
<gene>
    <name evidence="1" type="ORF">WH47_08692</name>
</gene>
<accession>A0A0L7QNX2</accession>
<organism evidence="1 2">
    <name type="scientific">Habropoda laboriosa</name>
    <dbReference type="NCBI Taxonomy" id="597456"/>
    <lineage>
        <taxon>Eukaryota</taxon>
        <taxon>Metazoa</taxon>
        <taxon>Ecdysozoa</taxon>
        <taxon>Arthropoda</taxon>
        <taxon>Hexapoda</taxon>
        <taxon>Insecta</taxon>
        <taxon>Pterygota</taxon>
        <taxon>Neoptera</taxon>
        <taxon>Endopterygota</taxon>
        <taxon>Hymenoptera</taxon>
        <taxon>Apocrita</taxon>
        <taxon>Aculeata</taxon>
        <taxon>Apoidea</taxon>
        <taxon>Anthophila</taxon>
        <taxon>Apidae</taxon>
        <taxon>Habropoda</taxon>
    </lineage>
</organism>
<keyword evidence="2" id="KW-1185">Reference proteome</keyword>
<evidence type="ECO:0000313" key="2">
    <source>
        <dbReference type="Proteomes" id="UP000053825"/>
    </source>
</evidence>